<evidence type="ECO:0000256" key="5">
    <source>
        <dbReference type="ARBA" id="ARBA00022553"/>
    </source>
</evidence>
<feature type="transmembrane region" description="Helical" evidence="16">
    <location>
        <begin position="609"/>
        <end position="627"/>
    </location>
</feature>
<evidence type="ECO:0000256" key="9">
    <source>
        <dbReference type="ARBA" id="ARBA00022840"/>
    </source>
</evidence>
<feature type="transmembrane region" description="Helical" evidence="16">
    <location>
        <begin position="679"/>
        <end position="697"/>
    </location>
</feature>
<dbReference type="Gene3D" id="3.40.1110.10">
    <property type="entry name" value="Calcium-transporting ATPase, cytoplasmic domain N"/>
    <property type="match status" value="1"/>
</dbReference>
<evidence type="ECO:0000256" key="7">
    <source>
        <dbReference type="ARBA" id="ARBA00022723"/>
    </source>
</evidence>
<gene>
    <name evidence="16" type="primary">kdpB</name>
    <name evidence="18" type="ORF">F8B43_0738</name>
</gene>
<sequence>MHPIRTILMSRSTPSLFSAALVGPALRDAFRKLDPRAMIRNPVLFVVEVVAVLTTVLVLRDLALGGADLSFSGQILLWLWFTLLFANFAEALAEGRGKAQADSLRRTRTEMTAKRLTGRDGAYEIVPGTSLKRGDVVLVEAGDLIPSDGEVIAGVASVNEAAITGESAPVIRESGGDRSAVTGGTQVLSDAITVRITAAAGSTFVDRMIALVEGASRQKTPNEIALNILLAGLTLVFVFAVASIPSFAAYAGGAIPVIVLVALFVTLIPTTIGALLSAIGIAGMDRLVRFNVLALSGRAVEAAGDVDTLLLDKTGTITLGNRQATAFRPVQGVSEADLADAAQLASLADETPEGRSIVVLAKERYGLRARDMAGLAASFVPFTAQSRMSGVDLDGVSIRKGAVDAVIAAVTAQPVAARGSNAALAYAPSYTLAQTEAVAQVRGIAEEIAKAGGTPLAVARDGRLLGIVHLKDVVKGGIRERFVELRRMGIRTVMITGDNPLTAAAIAAEAGVDDFLAQATPEDKLALIRREQAQGKLVAMCGDGTNDAPALAQADVGVAMNTGTVAAREAGNMVDLDSDPTKLIEIVGIGKQLLMTRGALTTFSIANDVAKYFAVLPAMFLGLYPQLQVLNVMGLASPQSAILSAIIFNALIIVALIPLALKGVRYRPVGAAALLRRNLLVYGLGGVVVPFAGIKLIDLAVTALHLA</sequence>
<feature type="active site" description="4-aspartylphosphate intermediate" evidence="16">
    <location>
        <position position="312"/>
    </location>
</feature>
<dbReference type="InterPro" id="IPR059000">
    <property type="entry name" value="ATPase_P-type_domA"/>
</dbReference>
<dbReference type="PROSITE" id="PS00154">
    <property type="entry name" value="ATPASE_E1_E2"/>
    <property type="match status" value="1"/>
</dbReference>
<evidence type="ECO:0000256" key="14">
    <source>
        <dbReference type="ARBA" id="ARBA00023065"/>
    </source>
</evidence>
<evidence type="ECO:0000259" key="17">
    <source>
        <dbReference type="Pfam" id="PF00122"/>
    </source>
</evidence>
<feature type="binding site" evidence="16">
    <location>
        <position position="543"/>
    </location>
    <ligand>
        <name>Mg(2+)</name>
        <dbReference type="ChEBI" id="CHEBI:18420"/>
    </ligand>
</feature>
<feature type="transmembrane region" description="Helical" evidence="16">
    <location>
        <begin position="639"/>
        <end position="659"/>
    </location>
</feature>
<dbReference type="SUPFAM" id="SSF56784">
    <property type="entry name" value="HAD-like"/>
    <property type="match status" value="1"/>
</dbReference>
<keyword evidence="14 16" id="KW-0406">Ion transport</keyword>
<dbReference type="PRINTS" id="PR00119">
    <property type="entry name" value="CATATPASE"/>
</dbReference>
<dbReference type="Gene3D" id="3.40.50.1000">
    <property type="entry name" value="HAD superfamily/HAD-like"/>
    <property type="match status" value="1"/>
</dbReference>
<dbReference type="PANTHER" id="PTHR43743:SF1">
    <property type="entry name" value="POTASSIUM-TRANSPORTING ATPASE ATP-BINDING SUBUNIT"/>
    <property type="match status" value="1"/>
</dbReference>
<dbReference type="InterPro" id="IPR001757">
    <property type="entry name" value="P_typ_ATPase"/>
</dbReference>
<keyword evidence="10 16" id="KW-0460">Magnesium</keyword>
<evidence type="ECO:0000256" key="6">
    <source>
        <dbReference type="ARBA" id="ARBA00022692"/>
    </source>
</evidence>
<comment type="similarity">
    <text evidence="16">Belongs to the cation transport ATPase (P-type) (TC 3.A.3) family. Type IA subfamily.</text>
</comment>
<proteinExistence type="inferred from homology"/>
<evidence type="ECO:0000256" key="11">
    <source>
        <dbReference type="ARBA" id="ARBA00022958"/>
    </source>
</evidence>
<dbReference type="GO" id="GO:0005886">
    <property type="term" value="C:plasma membrane"/>
    <property type="evidence" value="ECO:0007669"/>
    <property type="project" value="UniProtKB-SubCell"/>
</dbReference>
<dbReference type="Proteomes" id="UP000469949">
    <property type="component" value="Unassembled WGS sequence"/>
</dbReference>
<protein>
    <recommendedName>
        <fullName evidence="16">Potassium-transporting ATPase ATP-binding subunit</fullName>
        <ecNumber evidence="16">7.2.2.6</ecNumber>
    </recommendedName>
    <alternativeName>
        <fullName evidence="16">ATP phosphohydrolase [potassium-transporting] B chain</fullName>
    </alternativeName>
    <alternativeName>
        <fullName evidence="16">Potassium-binding and translocating subunit B</fullName>
    </alternativeName>
    <alternativeName>
        <fullName evidence="16">Potassium-translocating ATPase B chain</fullName>
    </alternativeName>
</protein>
<feature type="binding site" evidence="16">
    <location>
        <position position="349"/>
    </location>
    <ligand>
        <name>ATP</name>
        <dbReference type="ChEBI" id="CHEBI:30616"/>
    </ligand>
</feature>
<keyword evidence="8 16" id="KW-0547">Nucleotide-binding</keyword>
<keyword evidence="3 16" id="KW-1003">Cell membrane</keyword>
<dbReference type="InterPro" id="IPR023214">
    <property type="entry name" value="HAD_sf"/>
</dbReference>
<evidence type="ECO:0000256" key="4">
    <source>
        <dbReference type="ARBA" id="ARBA00022538"/>
    </source>
</evidence>
<dbReference type="SUPFAM" id="SSF81653">
    <property type="entry name" value="Calcium ATPase, transduction domain A"/>
    <property type="match status" value="1"/>
</dbReference>
<keyword evidence="11 16" id="KW-0630">Potassium</keyword>
<dbReference type="InterPro" id="IPR023299">
    <property type="entry name" value="ATPase_P-typ_cyto_dom_N"/>
</dbReference>
<name>A0A833JBX1_9HYPH</name>
<keyword evidence="6 16" id="KW-0812">Transmembrane</keyword>
<dbReference type="Pfam" id="PF00122">
    <property type="entry name" value="E1-E2_ATPase"/>
    <property type="match status" value="1"/>
</dbReference>
<evidence type="ECO:0000313" key="18">
    <source>
        <dbReference type="EMBL" id="KAB7787302.1"/>
    </source>
</evidence>
<feature type="binding site" evidence="16">
    <location>
        <begin position="382"/>
        <end position="389"/>
    </location>
    <ligand>
        <name>ATP</name>
        <dbReference type="ChEBI" id="CHEBI:30616"/>
    </ligand>
</feature>
<organism evidence="18 19">
    <name type="scientific">Methylorubrum populi</name>
    <dbReference type="NCBI Taxonomy" id="223967"/>
    <lineage>
        <taxon>Bacteria</taxon>
        <taxon>Pseudomonadati</taxon>
        <taxon>Pseudomonadota</taxon>
        <taxon>Alphaproteobacteria</taxon>
        <taxon>Hyphomicrobiales</taxon>
        <taxon>Methylobacteriaceae</taxon>
        <taxon>Methylorubrum</taxon>
    </lineage>
</organism>
<dbReference type="NCBIfam" id="TIGR01494">
    <property type="entry name" value="ATPase_P-type"/>
    <property type="match status" value="2"/>
</dbReference>
<evidence type="ECO:0000256" key="10">
    <source>
        <dbReference type="ARBA" id="ARBA00022842"/>
    </source>
</evidence>
<dbReference type="InterPro" id="IPR036412">
    <property type="entry name" value="HAD-like_sf"/>
</dbReference>
<keyword evidence="9 16" id="KW-0067">ATP-binding</keyword>
<feature type="domain" description="P-type ATPase A" evidence="17">
    <location>
        <begin position="111"/>
        <end position="213"/>
    </location>
</feature>
<evidence type="ECO:0000256" key="1">
    <source>
        <dbReference type="ARBA" id="ARBA00004370"/>
    </source>
</evidence>
<dbReference type="InterPro" id="IPR023298">
    <property type="entry name" value="ATPase_P-typ_TM_dom_sf"/>
</dbReference>
<dbReference type="CDD" id="cd02078">
    <property type="entry name" value="P-type_ATPase_K"/>
    <property type="match status" value="1"/>
</dbReference>
<evidence type="ECO:0000256" key="8">
    <source>
        <dbReference type="ARBA" id="ARBA00022741"/>
    </source>
</evidence>
<comment type="subcellular location">
    <subcellularLocation>
        <location evidence="16">Cell membrane</location>
        <topology evidence="16">Multi-pass membrane protein</topology>
    </subcellularLocation>
    <subcellularLocation>
        <location evidence="1">Membrane</location>
    </subcellularLocation>
</comment>
<dbReference type="EC" id="7.2.2.6" evidence="16"/>
<keyword evidence="4 16" id="KW-0633">Potassium transport</keyword>
<dbReference type="FunFam" id="2.70.150.10:FF:000033">
    <property type="entry name" value="Potassium-transporting ATPase ATP-binding subunit"/>
    <property type="match status" value="1"/>
</dbReference>
<feature type="transmembrane region" description="Helical" evidence="16">
    <location>
        <begin position="42"/>
        <end position="63"/>
    </location>
</feature>
<dbReference type="Gene3D" id="2.70.150.10">
    <property type="entry name" value="Calcium-transporting ATPase, cytoplasmic transduction domain A"/>
    <property type="match status" value="1"/>
</dbReference>
<keyword evidence="7 16" id="KW-0479">Metal-binding</keyword>
<evidence type="ECO:0000256" key="3">
    <source>
        <dbReference type="ARBA" id="ARBA00022475"/>
    </source>
</evidence>
<dbReference type="PANTHER" id="PTHR43743">
    <property type="entry name" value="POTASSIUM-TRANSPORTING ATPASE ATP-BINDING SUBUNIT"/>
    <property type="match status" value="1"/>
</dbReference>
<dbReference type="GO" id="GO:0008556">
    <property type="term" value="F:P-type potassium transmembrane transporter activity"/>
    <property type="evidence" value="ECO:0007669"/>
    <property type="project" value="UniProtKB-UniRule"/>
</dbReference>
<dbReference type="SUPFAM" id="SSF81660">
    <property type="entry name" value="Metal cation-transporting ATPase, ATP-binding domain N"/>
    <property type="match status" value="1"/>
</dbReference>
<comment type="caution">
    <text evidence="18">The sequence shown here is derived from an EMBL/GenBank/DDBJ whole genome shotgun (WGS) entry which is preliminary data.</text>
</comment>
<evidence type="ECO:0000256" key="15">
    <source>
        <dbReference type="ARBA" id="ARBA00023136"/>
    </source>
</evidence>
<evidence type="ECO:0000256" key="16">
    <source>
        <dbReference type="HAMAP-Rule" id="MF_00285"/>
    </source>
</evidence>
<comment type="catalytic activity">
    <reaction evidence="16">
        <text>K(+)(out) + ATP + H2O = K(+)(in) + ADP + phosphate + H(+)</text>
        <dbReference type="Rhea" id="RHEA:16777"/>
        <dbReference type="ChEBI" id="CHEBI:15377"/>
        <dbReference type="ChEBI" id="CHEBI:15378"/>
        <dbReference type="ChEBI" id="CHEBI:29103"/>
        <dbReference type="ChEBI" id="CHEBI:30616"/>
        <dbReference type="ChEBI" id="CHEBI:43474"/>
        <dbReference type="ChEBI" id="CHEBI:456216"/>
        <dbReference type="EC" id="7.2.2.6"/>
    </reaction>
</comment>
<dbReference type="Pfam" id="PF00702">
    <property type="entry name" value="Hydrolase"/>
    <property type="match status" value="1"/>
</dbReference>
<feature type="binding site" evidence="16">
    <location>
        <position position="400"/>
    </location>
    <ligand>
        <name>ATP</name>
        <dbReference type="ChEBI" id="CHEBI:30616"/>
    </ligand>
</feature>
<feature type="transmembrane region" description="Helical" evidence="16">
    <location>
        <begin position="75"/>
        <end position="93"/>
    </location>
</feature>
<dbReference type="PROSITE" id="PS01229">
    <property type="entry name" value="COF_2"/>
    <property type="match status" value="1"/>
</dbReference>
<dbReference type="SFLD" id="SFLDF00027">
    <property type="entry name" value="p-type_atpase"/>
    <property type="match status" value="1"/>
</dbReference>
<evidence type="ECO:0000313" key="19">
    <source>
        <dbReference type="Proteomes" id="UP000469949"/>
    </source>
</evidence>
<reference evidence="18 19" key="1">
    <citation type="submission" date="2019-10" db="EMBL/GenBank/DDBJ databases">
        <title>Draft Genome Sequence of the Caffeine Degrading Methylotroph Methylorubrum populi PINKEL.</title>
        <authorList>
            <person name="Dawson S.C."/>
            <person name="Zhang X."/>
            <person name="Wright M.E."/>
            <person name="Sharma G."/>
            <person name="Langner J.T."/>
            <person name="Ditty J.L."/>
            <person name="Subuyuj G.A."/>
        </authorList>
    </citation>
    <scope>NUCLEOTIDE SEQUENCE [LARGE SCALE GENOMIC DNA]</scope>
    <source>
        <strain evidence="18 19">Pinkel</strain>
    </source>
</reference>
<dbReference type="GO" id="GO:0016887">
    <property type="term" value="F:ATP hydrolysis activity"/>
    <property type="evidence" value="ECO:0007669"/>
    <property type="project" value="InterPro"/>
</dbReference>
<keyword evidence="15 16" id="KW-0472">Membrane</keyword>
<dbReference type="GO" id="GO:0000287">
    <property type="term" value="F:magnesium ion binding"/>
    <property type="evidence" value="ECO:0007669"/>
    <property type="project" value="UniProtKB-UniRule"/>
</dbReference>
<keyword evidence="13 16" id="KW-1133">Transmembrane helix</keyword>
<dbReference type="InterPro" id="IPR008250">
    <property type="entry name" value="ATPase_P-typ_transduc_dom_A_sf"/>
</dbReference>
<feature type="binding site" evidence="16">
    <location>
        <position position="547"/>
    </location>
    <ligand>
        <name>Mg(2+)</name>
        <dbReference type="ChEBI" id="CHEBI:18420"/>
    </ligand>
</feature>
<keyword evidence="5 16" id="KW-0597">Phosphoprotein</keyword>
<dbReference type="SFLD" id="SFLDS00003">
    <property type="entry name" value="Haloacid_Dehalogenase"/>
    <property type="match status" value="1"/>
</dbReference>
<evidence type="ECO:0000256" key="2">
    <source>
        <dbReference type="ARBA" id="ARBA00022448"/>
    </source>
</evidence>
<dbReference type="GO" id="GO:0005524">
    <property type="term" value="F:ATP binding"/>
    <property type="evidence" value="ECO:0007669"/>
    <property type="project" value="UniProtKB-UniRule"/>
</dbReference>
<dbReference type="InterPro" id="IPR044492">
    <property type="entry name" value="P_typ_ATPase_HD_dom"/>
</dbReference>
<dbReference type="NCBIfam" id="TIGR01497">
    <property type="entry name" value="kdpB"/>
    <property type="match status" value="1"/>
</dbReference>
<keyword evidence="2 16" id="KW-0813">Transport</keyword>
<feature type="transmembrane region" description="Helical" evidence="16">
    <location>
        <begin position="254"/>
        <end position="279"/>
    </location>
</feature>
<feature type="transmembrane region" description="Helical" evidence="16">
    <location>
        <begin position="224"/>
        <end position="248"/>
    </location>
</feature>
<dbReference type="InterPro" id="IPR018303">
    <property type="entry name" value="ATPase_P-typ_P_site"/>
</dbReference>
<evidence type="ECO:0000256" key="12">
    <source>
        <dbReference type="ARBA" id="ARBA00022967"/>
    </source>
</evidence>
<accession>A0A833JBX1</accession>
<dbReference type="SUPFAM" id="SSF81665">
    <property type="entry name" value="Calcium ATPase, transmembrane domain M"/>
    <property type="match status" value="1"/>
</dbReference>
<dbReference type="SFLD" id="SFLDG00002">
    <property type="entry name" value="C1.7:_P-type_atpase_like"/>
    <property type="match status" value="1"/>
</dbReference>
<dbReference type="InterPro" id="IPR006391">
    <property type="entry name" value="P-type_ATPase_bsu_IA"/>
</dbReference>
<feature type="binding site" evidence="16">
    <location>
        <position position="353"/>
    </location>
    <ligand>
        <name>ATP</name>
        <dbReference type="ChEBI" id="CHEBI:30616"/>
    </ligand>
</feature>
<comment type="subunit">
    <text evidence="16">The system is composed of three essential subunits: KdpA, KdpB and KdpC.</text>
</comment>
<evidence type="ECO:0000256" key="13">
    <source>
        <dbReference type="ARBA" id="ARBA00022989"/>
    </source>
</evidence>
<dbReference type="FunFam" id="3.40.1110.10:FF:000007">
    <property type="entry name" value="Potassium-transporting ATPase ATP-binding subunit"/>
    <property type="match status" value="1"/>
</dbReference>
<dbReference type="HAMAP" id="MF_00285">
    <property type="entry name" value="KdpB"/>
    <property type="match status" value="1"/>
</dbReference>
<comment type="function">
    <text evidence="16">Part of the high-affinity ATP-driven potassium transport (or Kdp) system, which catalyzes the hydrolysis of ATP coupled with the electrogenic transport of potassium into the cytoplasm. This subunit is responsible for energy coupling to the transport system and for the release of the potassium ions to the cytoplasm.</text>
</comment>
<dbReference type="AlphaFoldDB" id="A0A833JBX1"/>
<keyword evidence="12 16" id="KW-1278">Translocase</keyword>
<dbReference type="EMBL" id="WEKV01000004">
    <property type="protein sequence ID" value="KAB7787302.1"/>
    <property type="molecule type" value="Genomic_DNA"/>
</dbReference>